<dbReference type="PIRSF" id="PIRSF021435">
    <property type="entry name" value="SpoIIIAB"/>
    <property type="match status" value="1"/>
</dbReference>
<dbReference type="AlphaFoldDB" id="A0A9D1PEA8"/>
<dbReference type="Proteomes" id="UP000886814">
    <property type="component" value="Unassembled WGS sequence"/>
</dbReference>
<reference evidence="1" key="2">
    <citation type="submission" date="2021-04" db="EMBL/GenBank/DDBJ databases">
        <authorList>
            <person name="Gilroy R."/>
        </authorList>
    </citation>
    <scope>NUCLEOTIDE SEQUENCE</scope>
    <source>
        <strain evidence="1">CHK195-9823</strain>
    </source>
</reference>
<name>A0A9D1PEA8_9FIRM</name>
<dbReference type="EMBL" id="DXIQ01000059">
    <property type="protein sequence ID" value="HIV39201.1"/>
    <property type="molecule type" value="Genomic_DNA"/>
</dbReference>
<gene>
    <name evidence="1" type="ORF">H9747_09450</name>
</gene>
<reference evidence="1" key="1">
    <citation type="journal article" date="2021" name="PeerJ">
        <title>Extensive microbial diversity within the chicken gut microbiome revealed by metagenomics and culture.</title>
        <authorList>
            <person name="Gilroy R."/>
            <person name="Ravi A."/>
            <person name="Getino M."/>
            <person name="Pursley I."/>
            <person name="Horton D.L."/>
            <person name="Alikhan N.F."/>
            <person name="Baker D."/>
            <person name="Gharbi K."/>
            <person name="Hall N."/>
            <person name="Watson M."/>
            <person name="Adriaenssens E.M."/>
            <person name="Foster-Nyarko E."/>
            <person name="Jarju S."/>
            <person name="Secka A."/>
            <person name="Antonio M."/>
            <person name="Oren A."/>
            <person name="Chaudhuri R.R."/>
            <person name="La Ragione R."/>
            <person name="Hildebrand F."/>
            <person name="Pallen M.J."/>
        </authorList>
    </citation>
    <scope>NUCLEOTIDE SEQUENCE</scope>
    <source>
        <strain evidence="1">CHK195-9823</strain>
    </source>
</reference>
<dbReference type="Pfam" id="PF09548">
    <property type="entry name" value="Spore_III_AB"/>
    <property type="match status" value="1"/>
</dbReference>
<evidence type="ECO:0000313" key="1">
    <source>
        <dbReference type="EMBL" id="HIV39201.1"/>
    </source>
</evidence>
<evidence type="ECO:0000313" key="2">
    <source>
        <dbReference type="Proteomes" id="UP000886814"/>
    </source>
</evidence>
<comment type="caution">
    <text evidence="1">The sequence shown here is derived from an EMBL/GenBank/DDBJ whole genome shotgun (WGS) entry which is preliminary data.</text>
</comment>
<protein>
    <submittedName>
        <fullName evidence="1">Stage III sporulation protein AB</fullName>
    </submittedName>
</protein>
<dbReference type="InterPro" id="IPR014198">
    <property type="entry name" value="Spore_III_AB"/>
</dbReference>
<accession>A0A9D1PEA8</accession>
<proteinExistence type="predicted"/>
<organism evidence="1 2">
    <name type="scientific">Candidatus Blautia stercorigallinarum</name>
    <dbReference type="NCBI Taxonomy" id="2838501"/>
    <lineage>
        <taxon>Bacteria</taxon>
        <taxon>Bacillati</taxon>
        <taxon>Bacillota</taxon>
        <taxon>Clostridia</taxon>
        <taxon>Lachnospirales</taxon>
        <taxon>Lachnospiraceae</taxon>
        <taxon>Blautia</taxon>
    </lineage>
</organism>
<sequence>MLKAAGALLVILSCTAMGYGKSLNYSKRLRELEEIQKMVYFLLGEITYRREALPEAMVRVADKVRPPLSQFLREVSKAAKEYQGERFSRIFALKAREYLKDTSLTKGDLEELARLGEDLGYMDITMQENTINLYLEELKGEISQTRQEAPARKKLYQALGLMAGMFLAILLV</sequence>